<dbReference type="GO" id="GO:0016787">
    <property type="term" value="F:hydrolase activity"/>
    <property type="evidence" value="ECO:0007669"/>
    <property type="project" value="InterPro"/>
</dbReference>
<feature type="domain" description="Hydantoinase/oxoprolinase N-terminal" evidence="2">
    <location>
        <begin position="11"/>
        <end position="181"/>
    </location>
</feature>
<organism evidence="3 4">
    <name type="scientific">Nocardiopsis ansamitocini</name>
    <dbReference type="NCBI Taxonomy" id="1670832"/>
    <lineage>
        <taxon>Bacteria</taxon>
        <taxon>Bacillati</taxon>
        <taxon>Actinomycetota</taxon>
        <taxon>Actinomycetes</taxon>
        <taxon>Streptosporangiales</taxon>
        <taxon>Nocardiopsidaceae</taxon>
        <taxon>Nocardiopsis</taxon>
    </lineage>
</organism>
<sequence>MTGTTPRTDLRIGVDVGGTNTDAVVLDGSSAPLARAKVATTANVNGGIGAALEAVLAAPGVAAERVGHVMIGTTHATNALLERSNLVRVAALRVGAPASNAVRPMYGWPASLRTAVSAHSAIVRGGLELDGSDSTPFDTDAVARFCAEAARSGAEAVAVSSVFAPVSPRHEELALATVRRELGDIPVSLSHQVGSLGLLERENATILNAALGRVAVHVIRAIEEALREQGLDHAVPYFAQNDGTLMSLESTERTPVLTIGSGPANSLRGAAYLTGVSDALVADVGGTSTDIGALAQSFPRESAFGVEIGGVATNFRMPDLVSIAIGGGTTVAGSPGGVTVGPRSVGYELGEKALVFGGPTATLSDAAVAAGRATIGDRAPAPSTHPLLAAALKVCDQRIADAVDRIKVTRGDLPLIAVGGGSVLVPEGLPGVTTVIRPDHYDVANAIGAAIGTVSGNVDRVFSVGSRESDRARVLDEARGAAVESAIAAGAAPDSVEIIEIDEIPLSYLREPAVRVRVKAAGPLSRM</sequence>
<evidence type="ECO:0000313" key="3">
    <source>
        <dbReference type="EMBL" id="GLU50323.1"/>
    </source>
</evidence>
<keyword evidence="4" id="KW-1185">Reference proteome</keyword>
<evidence type="ECO:0000313" key="4">
    <source>
        <dbReference type="Proteomes" id="UP001165092"/>
    </source>
</evidence>
<feature type="domain" description="Hydantoinase A/oxoprolinase" evidence="1">
    <location>
        <begin position="201"/>
        <end position="372"/>
    </location>
</feature>
<dbReference type="Proteomes" id="UP001165092">
    <property type="component" value="Unassembled WGS sequence"/>
</dbReference>
<reference evidence="3" key="1">
    <citation type="submission" date="2023-02" db="EMBL/GenBank/DDBJ databases">
        <title>Nocardiopsis ansamitocini NBRC 112285.</title>
        <authorList>
            <person name="Ichikawa N."/>
            <person name="Sato H."/>
            <person name="Tonouchi N."/>
        </authorList>
    </citation>
    <scope>NUCLEOTIDE SEQUENCE</scope>
    <source>
        <strain evidence="3">NBRC 112285</strain>
    </source>
</reference>
<dbReference type="PANTHER" id="PTHR11365">
    <property type="entry name" value="5-OXOPROLINASE RELATED"/>
    <property type="match status" value="1"/>
</dbReference>
<evidence type="ECO:0000259" key="1">
    <source>
        <dbReference type="Pfam" id="PF01968"/>
    </source>
</evidence>
<dbReference type="InterPro" id="IPR008040">
    <property type="entry name" value="Hydant_A_N"/>
</dbReference>
<dbReference type="InterPro" id="IPR045079">
    <property type="entry name" value="Oxoprolinase-like"/>
</dbReference>
<name>A0A9W6PB56_9ACTN</name>
<dbReference type="AlphaFoldDB" id="A0A9W6PB56"/>
<dbReference type="Gene3D" id="3.30.420.40">
    <property type="match status" value="1"/>
</dbReference>
<dbReference type="Pfam" id="PF05378">
    <property type="entry name" value="Hydant_A_N"/>
    <property type="match status" value="1"/>
</dbReference>
<dbReference type="InterPro" id="IPR043129">
    <property type="entry name" value="ATPase_NBD"/>
</dbReference>
<accession>A0A9W6PB56</accession>
<protein>
    <submittedName>
        <fullName evidence="3">Hydantoinase</fullName>
    </submittedName>
</protein>
<comment type="caution">
    <text evidence="3">The sequence shown here is derived from an EMBL/GenBank/DDBJ whole genome shotgun (WGS) entry which is preliminary data.</text>
</comment>
<dbReference type="RefSeq" id="WP_285761853.1">
    <property type="nucleotide sequence ID" value="NZ_BSQG01000013.1"/>
</dbReference>
<dbReference type="SUPFAM" id="SSF53067">
    <property type="entry name" value="Actin-like ATPase domain"/>
    <property type="match status" value="1"/>
</dbReference>
<proteinExistence type="predicted"/>
<gene>
    <name evidence="3" type="ORF">Nans01_46740</name>
</gene>
<dbReference type="PANTHER" id="PTHR11365:SF10">
    <property type="entry name" value="HYDANTOINASE_OXOPROLINASE"/>
    <property type="match status" value="1"/>
</dbReference>
<dbReference type="InterPro" id="IPR002821">
    <property type="entry name" value="Hydantoinase_A"/>
</dbReference>
<dbReference type="Pfam" id="PF01968">
    <property type="entry name" value="Hydantoinase_A"/>
    <property type="match status" value="1"/>
</dbReference>
<dbReference type="EMBL" id="BSQG01000013">
    <property type="protein sequence ID" value="GLU50323.1"/>
    <property type="molecule type" value="Genomic_DNA"/>
</dbReference>
<evidence type="ECO:0000259" key="2">
    <source>
        <dbReference type="Pfam" id="PF05378"/>
    </source>
</evidence>